<feature type="domain" description="HTH luxR-type" evidence="1">
    <location>
        <begin position="261"/>
        <end position="326"/>
    </location>
</feature>
<evidence type="ECO:0000259" key="1">
    <source>
        <dbReference type="PROSITE" id="PS50043"/>
    </source>
</evidence>
<evidence type="ECO:0000313" key="3">
    <source>
        <dbReference type="Proteomes" id="UP001600424"/>
    </source>
</evidence>
<dbReference type="PANTHER" id="PTHR34293:SF1">
    <property type="entry name" value="HTH-TYPE TRANSCRIPTIONAL REGULATOR TRMBL2"/>
    <property type="match status" value="1"/>
</dbReference>
<dbReference type="InterPro" id="IPR051797">
    <property type="entry name" value="TrmB-like"/>
</dbReference>
<dbReference type="Gene3D" id="1.10.10.10">
    <property type="entry name" value="Winged helix-like DNA-binding domain superfamily/Winged helix DNA-binding domain"/>
    <property type="match status" value="2"/>
</dbReference>
<name>A0ABW6IMX9_STRWE</name>
<evidence type="ECO:0000313" key="2">
    <source>
        <dbReference type="EMBL" id="MFE5978966.1"/>
    </source>
</evidence>
<reference evidence="2 3" key="1">
    <citation type="submission" date="2024-09" db="EMBL/GenBank/DDBJ databases">
        <title>The Natural Products Discovery Center: Release of the First 8490 Sequenced Strains for Exploring Actinobacteria Biosynthetic Diversity.</title>
        <authorList>
            <person name="Kalkreuter E."/>
            <person name="Kautsar S.A."/>
            <person name="Yang D."/>
            <person name="Bader C.D."/>
            <person name="Teijaro C.N."/>
            <person name="Fluegel L."/>
            <person name="Davis C.M."/>
            <person name="Simpson J.R."/>
            <person name="Lauterbach L."/>
            <person name="Steele A.D."/>
            <person name="Gui C."/>
            <person name="Meng S."/>
            <person name="Li G."/>
            <person name="Viehrig K."/>
            <person name="Ye F."/>
            <person name="Su P."/>
            <person name="Kiefer A.F."/>
            <person name="Nichols A."/>
            <person name="Cepeda A.J."/>
            <person name="Yan W."/>
            <person name="Fan B."/>
            <person name="Jiang Y."/>
            <person name="Adhikari A."/>
            <person name="Zheng C.-J."/>
            <person name="Schuster L."/>
            <person name="Cowan T.M."/>
            <person name="Smanski M.J."/>
            <person name="Chevrette M.G."/>
            <person name="De Carvalho L.P.S."/>
            <person name="Shen B."/>
        </authorList>
    </citation>
    <scope>NUCLEOTIDE SEQUENCE [LARGE SCALE GENOMIC DNA]</scope>
    <source>
        <strain evidence="2 3">NPDC056472</strain>
    </source>
</reference>
<proteinExistence type="predicted"/>
<dbReference type="InterPro" id="IPR002831">
    <property type="entry name" value="Tscrpt_reg_TrmB_N"/>
</dbReference>
<sequence length="347" mass="37420">MLTALGLSEDEARIYVELVRRGTCRTDRLPGLCGLPPERVEASLAALSSQGLLSHTRGDPPQVIASPPDIAGEALLQRRTHELRTARATLALLAAEYRTAAVPVEAEQISVEFAPDEVVALRIEQIQRRACEEVLMFDLPPYVAQVDDLASLSNDRELEQLAAGVRYRTVYDRRALEGPGGLVRIRRYVEAGEEARSATGLPMKLVIVDRELAVLPAPRDGSGTDTGCVVVRPSPLLDGLIALFEQVWSTSLPLAPVTGTKEALSPELTASEAQLLTLLLSGMTDEGIARQLGLGRRTVLRRARALMDRAGAATRMQLGWYAAQRGWVRAAARKSTGGEGPDTCDGA</sequence>
<gene>
    <name evidence="2" type="ORF">ACFQ63_04570</name>
</gene>
<dbReference type="SMART" id="SM00421">
    <property type="entry name" value="HTH_LUXR"/>
    <property type="match status" value="1"/>
</dbReference>
<dbReference type="RefSeq" id="WP_386256472.1">
    <property type="nucleotide sequence ID" value="NZ_JBHTRV010000003.1"/>
</dbReference>
<dbReference type="Pfam" id="PF01978">
    <property type="entry name" value="TrmB"/>
    <property type="match status" value="1"/>
</dbReference>
<keyword evidence="3" id="KW-1185">Reference proteome</keyword>
<dbReference type="InterPro" id="IPR000792">
    <property type="entry name" value="Tscrpt_reg_LuxR_C"/>
</dbReference>
<dbReference type="InterPro" id="IPR016032">
    <property type="entry name" value="Sig_transdc_resp-reg_C-effctor"/>
</dbReference>
<protein>
    <submittedName>
        <fullName evidence="2">Helix-turn-helix domain-containing protein</fullName>
    </submittedName>
</protein>
<dbReference type="SUPFAM" id="SSF46894">
    <property type="entry name" value="C-terminal effector domain of the bipartite response regulators"/>
    <property type="match status" value="1"/>
</dbReference>
<dbReference type="PANTHER" id="PTHR34293">
    <property type="entry name" value="HTH-TYPE TRANSCRIPTIONAL REGULATOR TRMBL2"/>
    <property type="match status" value="1"/>
</dbReference>
<comment type="caution">
    <text evidence="2">The sequence shown here is derived from an EMBL/GenBank/DDBJ whole genome shotgun (WGS) entry which is preliminary data.</text>
</comment>
<dbReference type="PROSITE" id="PS50043">
    <property type="entry name" value="HTH_LUXR_2"/>
    <property type="match status" value="1"/>
</dbReference>
<accession>A0ABW6IMX9</accession>
<dbReference type="InterPro" id="IPR036388">
    <property type="entry name" value="WH-like_DNA-bd_sf"/>
</dbReference>
<organism evidence="2 3">
    <name type="scientific">Streptomyces wedmorensis</name>
    <dbReference type="NCBI Taxonomy" id="43759"/>
    <lineage>
        <taxon>Bacteria</taxon>
        <taxon>Bacillati</taxon>
        <taxon>Actinomycetota</taxon>
        <taxon>Actinomycetes</taxon>
        <taxon>Kitasatosporales</taxon>
        <taxon>Streptomycetaceae</taxon>
        <taxon>Streptomyces</taxon>
    </lineage>
</organism>
<dbReference type="Proteomes" id="UP001600424">
    <property type="component" value="Unassembled WGS sequence"/>
</dbReference>
<dbReference type="EMBL" id="JBHTRV010000003">
    <property type="protein sequence ID" value="MFE5978966.1"/>
    <property type="molecule type" value="Genomic_DNA"/>
</dbReference>